<evidence type="ECO:0000313" key="1">
    <source>
        <dbReference type="EMBL" id="MBC9207186.1"/>
    </source>
</evidence>
<proteinExistence type="predicted"/>
<reference evidence="1 2" key="1">
    <citation type="journal article" date="2013" name="Int. J. Syst. Evol. Microbiol.">
        <title>Roseomonas aerophila sp. nov., isolated from air.</title>
        <authorList>
            <person name="Kim S.J."/>
            <person name="Weon H.Y."/>
            <person name="Ahn J.H."/>
            <person name="Hong S.B."/>
            <person name="Seok S.J."/>
            <person name="Whang K.S."/>
            <person name="Kwon S.W."/>
        </authorList>
    </citation>
    <scope>NUCLEOTIDE SEQUENCE [LARGE SCALE GENOMIC DNA]</scope>
    <source>
        <strain evidence="1 2">NBRC 108923</strain>
    </source>
</reference>
<dbReference type="Gene3D" id="2.40.10.10">
    <property type="entry name" value="Trypsin-like serine proteases"/>
    <property type="match status" value="2"/>
</dbReference>
<dbReference type="PRINTS" id="PR00834">
    <property type="entry name" value="PROTEASES2C"/>
</dbReference>
<name>A0ABR7RKS6_9PROT</name>
<dbReference type="PANTHER" id="PTHR43019:SF23">
    <property type="entry name" value="PROTEASE DO-LIKE 5, CHLOROPLASTIC"/>
    <property type="match status" value="1"/>
</dbReference>
<organism evidence="1 2">
    <name type="scientific">Teichococcus aerophilus</name>
    <dbReference type="NCBI Taxonomy" id="1224513"/>
    <lineage>
        <taxon>Bacteria</taxon>
        <taxon>Pseudomonadati</taxon>
        <taxon>Pseudomonadota</taxon>
        <taxon>Alphaproteobacteria</taxon>
        <taxon>Acetobacterales</taxon>
        <taxon>Roseomonadaceae</taxon>
        <taxon>Roseomonas</taxon>
    </lineage>
</organism>
<dbReference type="Pfam" id="PF13365">
    <property type="entry name" value="Trypsin_2"/>
    <property type="match status" value="1"/>
</dbReference>
<dbReference type="InterPro" id="IPR009003">
    <property type="entry name" value="Peptidase_S1_PA"/>
</dbReference>
<keyword evidence="2" id="KW-1185">Reference proteome</keyword>
<comment type="caution">
    <text evidence="1">The sequence shown here is derived from an EMBL/GenBank/DDBJ whole genome shotgun (WGS) entry which is preliminary data.</text>
</comment>
<accession>A0ABR7RKS6</accession>
<protein>
    <submittedName>
        <fullName evidence="1">Trypsin-like peptidase domain-containing protein</fullName>
    </submittedName>
</protein>
<dbReference type="SUPFAM" id="SSF50494">
    <property type="entry name" value="Trypsin-like serine proteases"/>
    <property type="match status" value="1"/>
</dbReference>
<dbReference type="PANTHER" id="PTHR43019">
    <property type="entry name" value="SERINE ENDOPROTEASE DEGS"/>
    <property type="match status" value="1"/>
</dbReference>
<dbReference type="InterPro" id="IPR001940">
    <property type="entry name" value="Peptidase_S1C"/>
</dbReference>
<dbReference type="InterPro" id="IPR043504">
    <property type="entry name" value="Peptidase_S1_PA_chymotrypsin"/>
</dbReference>
<gene>
    <name evidence="1" type="ORF">IBL26_10100</name>
</gene>
<dbReference type="EMBL" id="JACTVA010000014">
    <property type="protein sequence ID" value="MBC9207186.1"/>
    <property type="molecule type" value="Genomic_DNA"/>
</dbReference>
<evidence type="ECO:0000313" key="2">
    <source>
        <dbReference type="Proteomes" id="UP000626026"/>
    </source>
</evidence>
<dbReference type="Proteomes" id="UP000626026">
    <property type="component" value="Unassembled WGS sequence"/>
</dbReference>
<sequence length="332" mass="34434">MTLALQAGGALAQQAQNRFQIVNRTGQDASAVYAVRSGRPDWGNNLAPGPMPTEKALTLRPDAEAGCRFDIRLVLADGREAVLRNQDICATPRAVLEPGAVRAATATAPTQPAPGAPNPRARAVSSGSGFVVATDRVLTNQHVVNGCDKIFVRTADGRMLPAVPPARVDANLDLSLLVVPGNPGPALPFRAQPEVRRGEGVIAYGFPLPGLLSSDPKLTRGEVNGLNGLGNNPGQYQISAPVQPGNSGGPLLDLHGNIVGVVVSKLNASAVSQRTGDIAQNINFAVKGTAAVEFLRRAGLTPATADSGGTERSAADVGEIANRSTVFIRCER</sequence>